<evidence type="ECO:0000259" key="5">
    <source>
        <dbReference type="SMART" id="SM00507"/>
    </source>
</evidence>
<dbReference type="CDD" id="cd00085">
    <property type="entry name" value="HNHc"/>
    <property type="match status" value="1"/>
</dbReference>
<comment type="caution">
    <text evidence="6">The sequence shown here is derived from an EMBL/GenBank/DDBJ whole genome shotgun (WGS) entry which is preliminary data.</text>
</comment>
<dbReference type="InterPro" id="IPR002711">
    <property type="entry name" value="HNH"/>
</dbReference>
<dbReference type="Gene3D" id="3.40.50.300">
    <property type="entry name" value="P-loop containing nucleotide triphosphate hydrolases"/>
    <property type="match status" value="1"/>
</dbReference>
<reference evidence="7" key="1">
    <citation type="journal article" date="2019" name="Int. J. Syst. Evol. Microbiol.">
        <title>The Global Catalogue of Microorganisms (GCM) 10K type strain sequencing project: providing services to taxonomists for standard genome sequencing and annotation.</title>
        <authorList>
            <consortium name="The Broad Institute Genomics Platform"/>
            <consortium name="The Broad Institute Genome Sequencing Center for Infectious Disease"/>
            <person name="Wu L."/>
            <person name="Ma J."/>
        </authorList>
    </citation>
    <scope>NUCLEOTIDE SEQUENCE [LARGE SCALE GENOMIC DNA]</scope>
    <source>
        <strain evidence="7">CCM 8947</strain>
    </source>
</reference>
<dbReference type="GO" id="GO:0004519">
    <property type="term" value="F:endonuclease activity"/>
    <property type="evidence" value="ECO:0007669"/>
    <property type="project" value="UniProtKB-KW"/>
</dbReference>
<evidence type="ECO:0000256" key="3">
    <source>
        <dbReference type="ARBA" id="ARBA00038412"/>
    </source>
</evidence>
<dbReference type="Pfam" id="PF01844">
    <property type="entry name" value="HNH"/>
    <property type="match status" value="1"/>
</dbReference>
<protein>
    <recommendedName>
        <fullName evidence="4">Putative HNH nuclease YajD</fullName>
    </recommendedName>
</protein>
<dbReference type="EMBL" id="JBHTOG010000004">
    <property type="protein sequence ID" value="MFD1431382.1"/>
    <property type="molecule type" value="Genomic_DNA"/>
</dbReference>
<dbReference type="RefSeq" id="WP_125697230.1">
    <property type="nucleotide sequence ID" value="NZ_JBHTOG010000004.1"/>
</dbReference>
<evidence type="ECO:0000256" key="1">
    <source>
        <dbReference type="ARBA" id="ARBA00022722"/>
    </source>
</evidence>
<proteinExistence type="inferred from homology"/>
<keyword evidence="6" id="KW-0255">Endonuclease</keyword>
<dbReference type="PANTHER" id="PTHR41286:SF1">
    <property type="entry name" value="HNH NUCLEASE YAJD-RELATED"/>
    <property type="match status" value="1"/>
</dbReference>
<feature type="domain" description="HNH nuclease" evidence="5">
    <location>
        <begin position="52"/>
        <end position="103"/>
    </location>
</feature>
<dbReference type="SUPFAM" id="SSF52540">
    <property type="entry name" value="P-loop containing nucleoside triphosphate hydrolases"/>
    <property type="match status" value="1"/>
</dbReference>
<evidence type="ECO:0000256" key="2">
    <source>
        <dbReference type="ARBA" id="ARBA00022801"/>
    </source>
</evidence>
<organism evidence="6 7">
    <name type="scientific">Lacticaseibacillus yichunensis</name>
    <dbReference type="NCBI Taxonomy" id="2486015"/>
    <lineage>
        <taxon>Bacteria</taxon>
        <taxon>Bacillati</taxon>
        <taxon>Bacillota</taxon>
        <taxon>Bacilli</taxon>
        <taxon>Lactobacillales</taxon>
        <taxon>Lactobacillaceae</taxon>
        <taxon>Lacticaseibacillus</taxon>
    </lineage>
</organism>
<dbReference type="InterPro" id="IPR003615">
    <property type="entry name" value="HNH_nuc"/>
</dbReference>
<sequence length="270" mass="31059">MPMQKLSFINGKPTLVPVNQRTRQSSDRQYNQRRADADSDYLSFYHSAAWLHTRKQVLMRDNYLCQRCGLEATLVDHVIPSEDDWEDRLNVDNLEALCKDCHYWKTRRENAKRKKGERRAMRINVIAGYPASGKTTYVRDHCGSHDLIYDYDALMAALTGQPAHTHNINAHDYVQLIYEMMLRKLKAEQTFDNVWIILTYPDDKLDSLLVNRDVHHIRLTTSREICVARLREQGRLDAMEAINKVDQLLADGKFAGYSAGGDTPLGFVGG</sequence>
<keyword evidence="1" id="KW-0540">Nuclease</keyword>
<dbReference type="InterPro" id="IPR027417">
    <property type="entry name" value="P-loop_NTPase"/>
</dbReference>
<gene>
    <name evidence="6" type="ORF">ACFQ47_01490</name>
</gene>
<accession>A0ABW4CL14</accession>
<dbReference type="SMART" id="SM00507">
    <property type="entry name" value="HNHc"/>
    <property type="match status" value="1"/>
</dbReference>
<name>A0ABW4CL14_9LACO</name>
<evidence type="ECO:0000256" key="4">
    <source>
        <dbReference type="ARBA" id="ARBA00040194"/>
    </source>
</evidence>
<comment type="similarity">
    <text evidence="3">Belongs to the HNH nuclease family.</text>
</comment>
<dbReference type="PANTHER" id="PTHR41286">
    <property type="entry name" value="HNH NUCLEASE YAJD-RELATED"/>
    <property type="match status" value="1"/>
</dbReference>
<evidence type="ECO:0000313" key="7">
    <source>
        <dbReference type="Proteomes" id="UP001597192"/>
    </source>
</evidence>
<dbReference type="Gene3D" id="1.10.30.50">
    <property type="match status" value="1"/>
</dbReference>
<evidence type="ECO:0000313" key="6">
    <source>
        <dbReference type="EMBL" id="MFD1431382.1"/>
    </source>
</evidence>
<keyword evidence="7" id="KW-1185">Reference proteome</keyword>
<dbReference type="Proteomes" id="UP001597192">
    <property type="component" value="Unassembled WGS sequence"/>
</dbReference>
<keyword evidence="2" id="KW-0378">Hydrolase</keyword>